<dbReference type="RefSeq" id="WP_246419246.1">
    <property type="nucleotide sequence ID" value="NZ_JACHXU010000004.1"/>
</dbReference>
<protein>
    <recommendedName>
        <fullName evidence="1">Transposase IS66 central domain-containing protein</fullName>
    </recommendedName>
</protein>
<name>A0A7W5DWI7_9BACT</name>
<comment type="caution">
    <text evidence="2">The sequence shown here is derived from an EMBL/GenBank/DDBJ whole genome shotgun (WGS) entry which is preliminary data.</text>
</comment>
<evidence type="ECO:0000259" key="1">
    <source>
        <dbReference type="Pfam" id="PF03050"/>
    </source>
</evidence>
<sequence length="89" mass="10380">MESLKSCTLHADETGWRVSGKTHWLRCFAGDERVFYMIDRSRGSPVLQKFFAESFKGTLTTDFWSPHKAVVCADKQNYWPHPARCRRDP</sequence>
<dbReference type="InterPro" id="IPR004291">
    <property type="entry name" value="Transposase_IS66_central"/>
</dbReference>
<keyword evidence="3" id="KW-1185">Reference proteome</keyword>
<proteinExistence type="predicted"/>
<dbReference type="AlphaFoldDB" id="A0A7W5DWI7"/>
<feature type="domain" description="Transposase IS66 central" evidence="1">
    <location>
        <begin position="4"/>
        <end position="71"/>
    </location>
</feature>
<evidence type="ECO:0000313" key="2">
    <source>
        <dbReference type="EMBL" id="MBB3205833.1"/>
    </source>
</evidence>
<dbReference type="Pfam" id="PF03050">
    <property type="entry name" value="DDE_Tnp_IS66"/>
    <property type="match status" value="1"/>
</dbReference>
<evidence type="ECO:0000313" key="3">
    <source>
        <dbReference type="Proteomes" id="UP000536179"/>
    </source>
</evidence>
<accession>A0A7W5DWI7</accession>
<organism evidence="2 3">
    <name type="scientific">Aporhodopirellula rubra</name>
    <dbReference type="NCBI Taxonomy" id="980271"/>
    <lineage>
        <taxon>Bacteria</taxon>
        <taxon>Pseudomonadati</taxon>
        <taxon>Planctomycetota</taxon>
        <taxon>Planctomycetia</taxon>
        <taxon>Pirellulales</taxon>
        <taxon>Pirellulaceae</taxon>
        <taxon>Aporhodopirellula</taxon>
    </lineage>
</organism>
<dbReference type="Proteomes" id="UP000536179">
    <property type="component" value="Unassembled WGS sequence"/>
</dbReference>
<gene>
    <name evidence="2" type="ORF">FHS27_001637</name>
</gene>
<reference evidence="2 3" key="1">
    <citation type="submission" date="2020-08" db="EMBL/GenBank/DDBJ databases">
        <title>Genomic Encyclopedia of Type Strains, Phase III (KMG-III): the genomes of soil and plant-associated and newly described type strains.</title>
        <authorList>
            <person name="Whitman W."/>
        </authorList>
    </citation>
    <scope>NUCLEOTIDE SEQUENCE [LARGE SCALE GENOMIC DNA]</scope>
    <source>
        <strain evidence="2 3">CECT 8075</strain>
    </source>
</reference>
<dbReference type="EMBL" id="JACHXU010000004">
    <property type="protein sequence ID" value="MBB3205833.1"/>
    <property type="molecule type" value="Genomic_DNA"/>
</dbReference>